<evidence type="ECO:0000256" key="1">
    <source>
        <dbReference type="SAM" id="Phobius"/>
    </source>
</evidence>
<dbReference type="RefSeq" id="WP_385939530.1">
    <property type="nucleotide sequence ID" value="NZ_JBHSOZ010000003.1"/>
</dbReference>
<gene>
    <name evidence="3" type="ORF">ACFPU1_06365</name>
</gene>
<keyword evidence="1" id="KW-1133">Transmembrane helix</keyword>
<proteinExistence type="predicted"/>
<sequence>MSNLSNLIKTKDFIAAVVLLAFSIVMYSATFNLGRLTVSQIGAEFAPRLVAIGIFILSIILLIQTIKDWRIALKEDEQAVSEEGKLAEEEAQEDIAEDITESPVSNAERYKNLGMTVGLIALYFWLMPIIGFLITTAVYLFVQFGLLAQRKYWNIPLFIILSIVVSTSIYYTFRLGFEVMLPRGILG</sequence>
<keyword evidence="1" id="KW-0472">Membrane</keyword>
<comment type="caution">
    <text evidence="3">The sequence shown here is derived from an EMBL/GenBank/DDBJ whole genome shotgun (WGS) entry which is preliminary data.</text>
</comment>
<evidence type="ECO:0000313" key="3">
    <source>
        <dbReference type="EMBL" id="MFC5712397.1"/>
    </source>
</evidence>
<reference evidence="4" key="1">
    <citation type="journal article" date="2019" name="Int. J. Syst. Evol. Microbiol.">
        <title>The Global Catalogue of Microorganisms (GCM) 10K type strain sequencing project: providing services to taxonomists for standard genome sequencing and annotation.</title>
        <authorList>
            <consortium name="The Broad Institute Genomics Platform"/>
            <consortium name="The Broad Institute Genome Sequencing Center for Infectious Disease"/>
            <person name="Wu L."/>
            <person name="Ma J."/>
        </authorList>
    </citation>
    <scope>NUCLEOTIDE SEQUENCE [LARGE SCALE GENOMIC DNA]</scope>
    <source>
        <strain evidence="4">CECT 7184</strain>
    </source>
</reference>
<organism evidence="3 4">
    <name type="scientific">Thalassorhabdus alkalitolerans</name>
    <dbReference type="NCBI Taxonomy" id="2282697"/>
    <lineage>
        <taxon>Bacteria</taxon>
        <taxon>Bacillati</taxon>
        <taxon>Bacillota</taxon>
        <taxon>Bacilli</taxon>
        <taxon>Bacillales</taxon>
        <taxon>Bacillaceae</taxon>
        <taxon>Thalassorhabdus</taxon>
    </lineage>
</organism>
<keyword evidence="4" id="KW-1185">Reference proteome</keyword>
<keyword evidence="1" id="KW-0812">Transmembrane</keyword>
<evidence type="ECO:0000313" key="4">
    <source>
        <dbReference type="Proteomes" id="UP001596142"/>
    </source>
</evidence>
<protein>
    <submittedName>
        <fullName evidence="3">Tripartite tricarboxylate transporter TctB family protein</fullName>
    </submittedName>
</protein>
<accession>A0ABW0YLX0</accession>
<feature type="transmembrane region" description="Helical" evidence="1">
    <location>
        <begin position="12"/>
        <end position="33"/>
    </location>
</feature>
<feature type="transmembrane region" description="Helical" evidence="1">
    <location>
        <begin position="153"/>
        <end position="173"/>
    </location>
</feature>
<dbReference type="InterPro" id="IPR009936">
    <property type="entry name" value="DUF1468"/>
</dbReference>
<evidence type="ECO:0000259" key="2">
    <source>
        <dbReference type="Pfam" id="PF07331"/>
    </source>
</evidence>
<dbReference type="EMBL" id="JBHSOZ010000003">
    <property type="protein sequence ID" value="MFC5712397.1"/>
    <property type="molecule type" value="Genomic_DNA"/>
</dbReference>
<feature type="transmembrane region" description="Helical" evidence="1">
    <location>
        <begin position="45"/>
        <end position="63"/>
    </location>
</feature>
<dbReference type="Proteomes" id="UP001596142">
    <property type="component" value="Unassembled WGS sequence"/>
</dbReference>
<feature type="transmembrane region" description="Helical" evidence="1">
    <location>
        <begin position="119"/>
        <end position="141"/>
    </location>
</feature>
<feature type="domain" description="DUF1468" evidence="2">
    <location>
        <begin position="14"/>
        <end position="182"/>
    </location>
</feature>
<dbReference type="Pfam" id="PF07331">
    <property type="entry name" value="TctB"/>
    <property type="match status" value="1"/>
</dbReference>
<name>A0ABW0YLX0_9BACI</name>